<dbReference type="AlphaFoldDB" id="A0AAE0IIS9"/>
<accession>A0AAE0IIS9</accession>
<organism evidence="2 3">
    <name type="scientific">Apodospora peruviana</name>
    <dbReference type="NCBI Taxonomy" id="516989"/>
    <lineage>
        <taxon>Eukaryota</taxon>
        <taxon>Fungi</taxon>
        <taxon>Dikarya</taxon>
        <taxon>Ascomycota</taxon>
        <taxon>Pezizomycotina</taxon>
        <taxon>Sordariomycetes</taxon>
        <taxon>Sordariomycetidae</taxon>
        <taxon>Sordariales</taxon>
        <taxon>Lasiosphaeriaceae</taxon>
        <taxon>Apodospora</taxon>
    </lineage>
</organism>
<gene>
    <name evidence="2" type="ORF">B0H66DRAFT_549618</name>
</gene>
<comment type="caution">
    <text evidence="2">The sequence shown here is derived from an EMBL/GenBank/DDBJ whole genome shotgun (WGS) entry which is preliminary data.</text>
</comment>
<keyword evidence="1" id="KW-0732">Signal</keyword>
<dbReference type="EMBL" id="JAUEDM010000002">
    <property type="protein sequence ID" value="KAK3325871.1"/>
    <property type="molecule type" value="Genomic_DNA"/>
</dbReference>
<protein>
    <recommendedName>
        <fullName evidence="4">Secreted protein</fullName>
    </recommendedName>
</protein>
<feature type="signal peptide" evidence="1">
    <location>
        <begin position="1"/>
        <end position="22"/>
    </location>
</feature>
<evidence type="ECO:0000256" key="1">
    <source>
        <dbReference type="SAM" id="SignalP"/>
    </source>
</evidence>
<evidence type="ECO:0008006" key="4">
    <source>
        <dbReference type="Google" id="ProtNLM"/>
    </source>
</evidence>
<name>A0AAE0IIS9_9PEZI</name>
<keyword evidence="3" id="KW-1185">Reference proteome</keyword>
<dbReference type="Proteomes" id="UP001283341">
    <property type="component" value="Unassembled WGS sequence"/>
</dbReference>
<feature type="chain" id="PRO_5042057382" description="Secreted protein" evidence="1">
    <location>
        <begin position="23"/>
        <end position="99"/>
    </location>
</feature>
<proteinExistence type="predicted"/>
<reference evidence="2" key="2">
    <citation type="submission" date="2023-06" db="EMBL/GenBank/DDBJ databases">
        <authorList>
            <consortium name="Lawrence Berkeley National Laboratory"/>
            <person name="Haridas S."/>
            <person name="Hensen N."/>
            <person name="Bonometti L."/>
            <person name="Westerberg I."/>
            <person name="Brannstrom I.O."/>
            <person name="Guillou S."/>
            <person name="Cros-Aarteil S."/>
            <person name="Calhoun S."/>
            <person name="Kuo A."/>
            <person name="Mondo S."/>
            <person name="Pangilinan J."/>
            <person name="Riley R."/>
            <person name="Labutti K."/>
            <person name="Andreopoulos B."/>
            <person name="Lipzen A."/>
            <person name="Chen C."/>
            <person name="Yanf M."/>
            <person name="Daum C."/>
            <person name="Ng V."/>
            <person name="Clum A."/>
            <person name="Steindorff A."/>
            <person name="Ohm R."/>
            <person name="Martin F."/>
            <person name="Silar P."/>
            <person name="Natvig D."/>
            <person name="Lalanne C."/>
            <person name="Gautier V."/>
            <person name="Ament-Velasquez S.L."/>
            <person name="Kruys A."/>
            <person name="Hutchinson M.I."/>
            <person name="Powell A.J."/>
            <person name="Barry K."/>
            <person name="Miller A.N."/>
            <person name="Grigoriev I.V."/>
            <person name="Debuchy R."/>
            <person name="Gladieux P."/>
            <person name="Thoren M.H."/>
            <person name="Johannesson H."/>
        </authorList>
    </citation>
    <scope>NUCLEOTIDE SEQUENCE</scope>
    <source>
        <strain evidence="2">CBS 118394</strain>
    </source>
</reference>
<sequence>MMLIVSWLSCVSWLGHPGRSLSQRPLTTVNHSPIRYTHNIRSRVRYGLIGPGHRQKMLFTSIRGLISSRKSMSRRFERLLSEGYGMLCMSARWYSCIWI</sequence>
<evidence type="ECO:0000313" key="2">
    <source>
        <dbReference type="EMBL" id="KAK3325871.1"/>
    </source>
</evidence>
<evidence type="ECO:0000313" key="3">
    <source>
        <dbReference type="Proteomes" id="UP001283341"/>
    </source>
</evidence>
<reference evidence="2" key="1">
    <citation type="journal article" date="2023" name="Mol. Phylogenet. Evol.">
        <title>Genome-scale phylogeny and comparative genomics of the fungal order Sordariales.</title>
        <authorList>
            <person name="Hensen N."/>
            <person name="Bonometti L."/>
            <person name="Westerberg I."/>
            <person name="Brannstrom I.O."/>
            <person name="Guillou S."/>
            <person name="Cros-Aarteil S."/>
            <person name="Calhoun S."/>
            <person name="Haridas S."/>
            <person name="Kuo A."/>
            <person name="Mondo S."/>
            <person name="Pangilinan J."/>
            <person name="Riley R."/>
            <person name="LaButti K."/>
            <person name="Andreopoulos B."/>
            <person name="Lipzen A."/>
            <person name="Chen C."/>
            <person name="Yan M."/>
            <person name="Daum C."/>
            <person name="Ng V."/>
            <person name="Clum A."/>
            <person name="Steindorff A."/>
            <person name="Ohm R.A."/>
            <person name="Martin F."/>
            <person name="Silar P."/>
            <person name="Natvig D.O."/>
            <person name="Lalanne C."/>
            <person name="Gautier V."/>
            <person name="Ament-Velasquez S.L."/>
            <person name="Kruys A."/>
            <person name="Hutchinson M.I."/>
            <person name="Powell A.J."/>
            <person name="Barry K."/>
            <person name="Miller A.N."/>
            <person name="Grigoriev I.V."/>
            <person name="Debuchy R."/>
            <person name="Gladieux P."/>
            <person name="Hiltunen Thoren M."/>
            <person name="Johannesson H."/>
        </authorList>
    </citation>
    <scope>NUCLEOTIDE SEQUENCE</scope>
    <source>
        <strain evidence="2">CBS 118394</strain>
    </source>
</reference>